<feature type="domain" description="MENTAL" evidence="7">
    <location>
        <begin position="41"/>
        <end position="183"/>
    </location>
</feature>
<keyword evidence="3 6" id="KW-0812">Transmembrane</keyword>
<dbReference type="GO" id="GO:0099044">
    <property type="term" value="P:vesicle tethering to endoplasmic reticulum"/>
    <property type="evidence" value="ECO:0007669"/>
    <property type="project" value="TreeGrafter"/>
</dbReference>
<dbReference type="PROSITE" id="PS51439">
    <property type="entry name" value="MENTAL"/>
    <property type="match status" value="1"/>
</dbReference>
<name>A0A4U5UZM0_COLLU</name>
<dbReference type="GO" id="GO:0005765">
    <property type="term" value="C:lysosomal membrane"/>
    <property type="evidence" value="ECO:0007669"/>
    <property type="project" value="TreeGrafter"/>
</dbReference>
<comment type="similarity">
    <text evidence="2">Belongs to the STARD3 family.</text>
</comment>
<evidence type="ECO:0000313" key="9">
    <source>
        <dbReference type="Proteomes" id="UP000298787"/>
    </source>
</evidence>
<dbReference type="PANTHER" id="PTHR46121">
    <property type="entry name" value="STEROIDOGENIC ACUTE REGULATORY PROTEIN-LIKE"/>
    <property type="match status" value="1"/>
</dbReference>
<accession>A0A4U5UZM0</accession>
<dbReference type="Proteomes" id="UP000298787">
    <property type="component" value="Chromosome 12"/>
</dbReference>
<dbReference type="GO" id="GO:0030301">
    <property type="term" value="P:cholesterol transport"/>
    <property type="evidence" value="ECO:0007669"/>
    <property type="project" value="TreeGrafter"/>
</dbReference>
<dbReference type="InterPro" id="IPR019498">
    <property type="entry name" value="MENTAL"/>
</dbReference>
<evidence type="ECO:0000256" key="6">
    <source>
        <dbReference type="SAM" id="Phobius"/>
    </source>
</evidence>
<evidence type="ECO:0000256" key="4">
    <source>
        <dbReference type="ARBA" id="ARBA00023136"/>
    </source>
</evidence>
<organism evidence="8 9">
    <name type="scientific">Collichthys lucidus</name>
    <name type="common">Big head croaker</name>
    <name type="synonym">Sciaena lucida</name>
    <dbReference type="NCBI Taxonomy" id="240159"/>
    <lineage>
        <taxon>Eukaryota</taxon>
        <taxon>Metazoa</taxon>
        <taxon>Chordata</taxon>
        <taxon>Craniata</taxon>
        <taxon>Vertebrata</taxon>
        <taxon>Euteleostomi</taxon>
        <taxon>Actinopterygii</taxon>
        <taxon>Neopterygii</taxon>
        <taxon>Teleostei</taxon>
        <taxon>Neoteleostei</taxon>
        <taxon>Acanthomorphata</taxon>
        <taxon>Eupercaria</taxon>
        <taxon>Sciaenidae</taxon>
        <taxon>Collichthys</taxon>
    </lineage>
</organism>
<comment type="subcellular location">
    <subcellularLocation>
        <location evidence="1">Late endosome membrane</location>
        <topology evidence="1">Multi-pass membrane protein</topology>
    </subcellularLocation>
</comment>
<dbReference type="GO" id="GO:0015485">
    <property type="term" value="F:cholesterol binding"/>
    <property type="evidence" value="ECO:0007669"/>
    <property type="project" value="TreeGrafter"/>
</dbReference>
<dbReference type="GO" id="GO:0005789">
    <property type="term" value="C:endoplasmic reticulum membrane"/>
    <property type="evidence" value="ECO:0007669"/>
    <property type="project" value="TreeGrafter"/>
</dbReference>
<dbReference type="AlphaFoldDB" id="A0A4U5UZM0"/>
<evidence type="ECO:0000256" key="5">
    <source>
        <dbReference type="SAM" id="MobiDB-lite"/>
    </source>
</evidence>
<dbReference type="GO" id="GO:0140284">
    <property type="term" value="C:endoplasmic reticulum-endosome membrane contact site"/>
    <property type="evidence" value="ECO:0007669"/>
    <property type="project" value="TreeGrafter"/>
</dbReference>
<keyword evidence="4 6" id="KW-0472">Membrane</keyword>
<keyword evidence="9" id="KW-1185">Reference proteome</keyword>
<evidence type="ECO:0000256" key="1">
    <source>
        <dbReference type="ARBA" id="ARBA00004107"/>
    </source>
</evidence>
<protein>
    <submittedName>
        <fullName evidence="8">STARD3 N-terminal-like protein</fullName>
    </submittedName>
</protein>
<evidence type="ECO:0000259" key="7">
    <source>
        <dbReference type="PROSITE" id="PS51439"/>
    </source>
</evidence>
<feature type="transmembrane region" description="Helical" evidence="6">
    <location>
        <begin position="89"/>
        <end position="109"/>
    </location>
</feature>
<evidence type="ECO:0000313" key="8">
    <source>
        <dbReference type="EMBL" id="TKS79335.1"/>
    </source>
</evidence>
<sequence length="202" mass="22689">MESRCSSSADSRLTARGLVSINAASICARVESYEAGEKKCISDVRRTFCLFVTFDLLFITLLWIIELNLKGGIEKQLDIEVLHYNYRDSFFDIFLLAVFRFATLILAYAVCKLRHWWAIAITTAVSCAFLIVKVILSKVLPQENEDENRYLSIVGATERAPLMGPGPLSDGQFYSPPESVADSDEELDDKHDPEKGLIQQVT</sequence>
<feature type="region of interest" description="Disordered" evidence="5">
    <location>
        <begin position="162"/>
        <end position="202"/>
    </location>
</feature>
<gene>
    <name evidence="8" type="ORF">D9C73_014435</name>
</gene>
<dbReference type="InterPro" id="IPR051869">
    <property type="entry name" value="STARD3"/>
</dbReference>
<dbReference type="EMBL" id="CM014089">
    <property type="protein sequence ID" value="TKS79335.1"/>
    <property type="molecule type" value="Genomic_DNA"/>
</dbReference>
<dbReference type="PANTHER" id="PTHR46121:SF1">
    <property type="entry name" value="STARD3 N-TERMINAL-LIKE PROTEIN"/>
    <property type="match status" value="1"/>
</dbReference>
<dbReference type="GO" id="GO:0031902">
    <property type="term" value="C:late endosome membrane"/>
    <property type="evidence" value="ECO:0007669"/>
    <property type="project" value="UniProtKB-SubCell"/>
</dbReference>
<evidence type="ECO:0000256" key="3">
    <source>
        <dbReference type="ARBA" id="ARBA00022692"/>
    </source>
</evidence>
<dbReference type="STRING" id="240159.A0A4U5UZM0"/>
<feature type="transmembrane region" description="Helical" evidence="6">
    <location>
        <begin position="116"/>
        <end position="136"/>
    </location>
</feature>
<keyword evidence="6" id="KW-1133">Transmembrane helix</keyword>
<dbReference type="Pfam" id="PF10457">
    <property type="entry name" value="MENTAL"/>
    <property type="match status" value="1"/>
</dbReference>
<feature type="transmembrane region" description="Helical" evidence="6">
    <location>
        <begin position="48"/>
        <end position="69"/>
    </location>
</feature>
<reference evidence="8 9" key="1">
    <citation type="submission" date="2019-01" db="EMBL/GenBank/DDBJ databases">
        <title>Genome Assembly of Collichthys lucidus.</title>
        <authorList>
            <person name="Cai M."/>
            <person name="Xiao S."/>
        </authorList>
    </citation>
    <scope>NUCLEOTIDE SEQUENCE [LARGE SCALE GENOMIC DNA]</scope>
    <source>
        <strain evidence="8">JT15FE1705JMU</strain>
        <tissue evidence="8">Muscle</tissue>
    </source>
</reference>
<evidence type="ECO:0000256" key="2">
    <source>
        <dbReference type="ARBA" id="ARBA00010909"/>
    </source>
</evidence>
<proteinExistence type="inferred from homology"/>